<dbReference type="Pfam" id="PF00012">
    <property type="entry name" value="HSP70"/>
    <property type="match status" value="1"/>
</dbReference>
<dbReference type="AlphaFoldDB" id="A7RF55"/>
<dbReference type="InterPro" id="IPR042049">
    <property type="entry name" value="HSPA14_NBD"/>
</dbReference>
<dbReference type="PRINTS" id="PR00301">
    <property type="entry name" value="HEATSHOCK70"/>
</dbReference>
<name>A7RF55_NEMVE</name>
<dbReference type="PANTHER" id="PTHR19375">
    <property type="entry name" value="HEAT SHOCK PROTEIN 70KDA"/>
    <property type="match status" value="1"/>
</dbReference>
<dbReference type="GO" id="GO:0005829">
    <property type="term" value="C:cytosol"/>
    <property type="evidence" value="ECO:0000318"/>
    <property type="project" value="GO_Central"/>
</dbReference>
<dbReference type="GO" id="GO:0016887">
    <property type="term" value="F:ATP hydrolysis activity"/>
    <property type="evidence" value="ECO:0000318"/>
    <property type="project" value="GO_Central"/>
</dbReference>
<dbReference type="Gene3D" id="3.30.30.30">
    <property type="match status" value="1"/>
</dbReference>
<dbReference type="GO" id="GO:0140662">
    <property type="term" value="F:ATP-dependent protein folding chaperone"/>
    <property type="evidence" value="ECO:0007669"/>
    <property type="project" value="InterPro"/>
</dbReference>
<dbReference type="OMA" id="CECEDIR"/>
<dbReference type="InterPro" id="IPR043129">
    <property type="entry name" value="ATPase_NBD"/>
</dbReference>
<evidence type="ECO:0000256" key="1">
    <source>
        <dbReference type="ARBA" id="ARBA00007381"/>
    </source>
</evidence>
<evidence type="ECO:0008006" key="7">
    <source>
        <dbReference type="Google" id="ProtNLM"/>
    </source>
</evidence>
<dbReference type="GO" id="GO:0005886">
    <property type="term" value="C:plasma membrane"/>
    <property type="evidence" value="ECO:0000318"/>
    <property type="project" value="GO_Central"/>
</dbReference>
<protein>
    <recommendedName>
        <fullName evidence="7">Heat shock 70 kDa protein 14</fullName>
    </recommendedName>
</protein>
<dbReference type="Gene3D" id="3.90.640.10">
    <property type="entry name" value="Actin, Chain A, domain 4"/>
    <property type="match status" value="1"/>
</dbReference>
<dbReference type="InterPro" id="IPR013126">
    <property type="entry name" value="Hsp_70_fam"/>
</dbReference>
<sequence length="391" mass="42599">MADYLAIGVHLGATTSCVAVSADGNTTIIANDAGDRVTPAMVAFSDTEKNVGLPAKQGLIRNARNTILRAKRVLGKSYSDSVVQEEAAALQCKLIDKDGLPYYEVESNERNIQVSPKEVINMIYKKMLETAQSHCGSSSNHVVLTVPVNFQEKEVSLLREAAEEAGFHILRIINEPVAAALAYGMYNTTVLVYRLGGASHDVTLLSVINGMYKVLATEYDGALGGRNFDEVLLDLLANDFKRQWKIDPLTNKRSKTKLQTSAEQCKNILSTLESANCSVDSLCEGIDFQGQVSRAKFESSCSSLFQRCLGSIEKVLSSANVPKDEVDKVILVGGATRTPKIQQLLKNYFVGKEICRRISPDEVVAYGAAVQASILMGRKEADMITEIETMS</sequence>
<dbReference type="EMBL" id="DS469507">
    <property type="protein sequence ID" value="EDO50037.1"/>
    <property type="molecule type" value="Genomic_DNA"/>
</dbReference>
<dbReference type="FunCoup" id="A7RF55">
    <property type="interactions" value="337"/>
</dbReference>
<organism evidence="5 6">
    <name type="scientific">Nematostella vectensis</name>
    <name type="common">Starlet sea anemone</name>
    <dbReference type="NCBI Taxonomy" id="45351"/>
    <lineage>
        <taxon>Eukaryota</taxon>
        <taxon>Metazoa</taxon>
        <taxon>Cnidaria</taxon>
        <taxon>Anthozoa</taxon>
        <taxon>Hexacorallia</taxon>
        <taxon>Actiniaria</taxon>
        <taxon>Edwardsiidae</taxon>
        <taxon>Nematostella</taxon>
    </lineage>
</organism>
<keyword evidence="2" id="KW-0547">Nucleotide-binding</keyword>
<feature type="non-terminal residue" evidence="5">
    <location>
        <position position="1"/>
    </location>
</feature>
<dbReference type="eggNOG" id="KOG0101">
    <property type="taxonomic scope" value="Eukaryota"/>
</dbReference>
<dbReference type="FunFam" id="3.30.30.30:FF:000003">
    <property type="entry name" value="Heat shock protein 9"/>
    <property type="match status" value="1"/>
</dbReference>
<gene>
    <name evidence="5" type="ORF">NEMVEDRAFT_v1g79267</name>
</gene>
<reference evidence="5 6" key="1">
    <citation type="journal article" date="2007" name="Science">
        <title>Sea anemone genome reveals ancestral eumetazoan gene repertoire and genomic organization.</title>
        <authorList>
            <person name="Putnam N.H."/>
            <person name="Srivastava M."/>
            <person name="Hellsten U."/>
            <person name="Dirks B."/>
            <person name="Chapman J."/>
            <person name="Salamov A."/>
            <person name="Terry A."/>
            <person name="Shapiro H."/>
            <person name="Lindquist E."/>
            <person name="Kapitonov V.V."/>
            <person name="Jurka J."/>
            <person name="Genikhovich G."/>
            <person name="Grigoriev I.V."/>
            <person name="Lucas S.M."/>
            <person name="Steele R.E."/>
            <person name="Finnerty J.R."/>
            <person name="Technau U."/>
            <person name="Martindale M.Q."/>
            <person name="Rokhsar D.S."/>
        </authorList>
    </citation>
    <scope>NUCLEOTIDE SEQUENCE [LARGE SCALE GENOMIC DNA]</scope>
    <source>
        <strain evidence="6">CH2 X CH6</strain>
    </source>
</reference>
<dbReference type="HOGENOM" id="CLU_005965_0_3_1"/>
<dbReference type="PhylomeDB" id="A7RF55"/>
<dbReference type="GO" id="GO:0042026">
    <property type="term" value="P:protein refolding"/>
    <property type="evidence" value="ECO:0000318"/>
    <property type="project" value="GO_Central"/>
</dbReference>
<dbReference type="InParanoid" id="A7RF55"/>
<dbReference type="GO" id="GO:0031072">
    <property type="term" value="F:heat shock protein binding"/>
    <property type="evidence" value="ECO:0000318"/>
    <property type="project" value="GO_Central"/>
</dbReference>
<dbReference type="SUPFAM" id="SSF53067">
    <property type="entry name" value="Actin-like ATPase domain"/>
    <property type="match status" value="2"/>
</dbReference>
<evidence type="ECO:0000256" key="4">
    <source>
        <dbReference type="ARBA" id="ARBA00023186"/>
    </source>
</evidence>
<dbReference type="GO" id="GO:0005524">
    <property type="term" value="F:ATP binding"/>
    <property type="evidence" value="ECO:0007669"/>
    <property type="project" value="UniProtKB-KW"/>
</dbReference>
<dbReference type="Gene3D" id="3.30.420.40">
    <property type="match status" value="2"/>
</dbReference>
<dbReference type="GO" id="GO:0005634">
    <property type="term" value="C:nucleus"/>
    <property type="evidence" value="ECO:0000318"/>
    <property type="project" value="GO_Central"/>
</dbReference>
<dbReference type="Proteomes" id="UP000001593">
    <property type="component" value="Unassembled WGS sequence"/>
</dbReference>
<dbReference type="CDD" id="cd10238">
    <property type="entry name" value="ASKHA_NBD_HSP70_HSPA14"/>
    <property type="match status" value="1"/>
</dbReference>
<dbReference type="STRING" id="45351.A7RF55"/>
<evidence type="ECO:0000256" key="3">
    <source>
        <dbReference type="ARBA" id="ARBA00022840"/>
    </source>
</evidence>
<comment type="similarity">
    <text evidence="1">Belongs to the heat shock protein 70 family.</text>
</comment>
<keyword evidence="4" id="KW-0143">Chaperone</keyword>
<proteinExistence type="inferred from homology"/>
<evidence type="ECO:0000313" key="6">
    <source>
        <dbReference type="Proteomes" id="UP000001593"/>
    </source>
</evidence>
<dbReference type="GO" id="GO:0044183">
    <property type="term" value="F:protein folding chaperone"/>
    <property type="evidence" value="ECO:0000318"/>
    <property type="project" value="GO_Central"/>
</dbReference>
<keyword evidence="3" id="KW-0067">ATP-binding</keyword>
<keyword evidence="6" id="KW-1185">Reference proteome</keyword>
<evidence type="ECO:0000256" key="2">
    <source>
        <dbReference type="ARBA" id="ARBA00022741"/>
    </source>
</evidence>
<dbReference type="GO" id="GO:0005737">
    <property type="term" value="C:cytoplasm"/>
    <property type="evidence" value="ECO:0000318"/>
    <property type="project" value="GO_Central"/>
</dbReference>
<dbReference type="FunFam" id="3.90.640.10:FF:000021">
    <property type="entry name" value="Heat shock protein 14"/>
    <property type="match status" value="1"/>
</dbReference>
<accession>A7RF55</accession>
<evidence type="ECO:0000313" key="5">
    <source>
        <dbReference type="EMBL" id="EDO50037.1"/>
    </source>
</evidence>